<dbReference type="Pfam" id="PF05496">
    <property type="entry name" value="RuvB_N"/>
    <property type="match status" value="1"/>
</dbReference>
<dbReference type="EC" id="3.6.4.12" evidence="4"/>
<dbReference type="Gene3D" id="3.40.50.300">
    <property type="entry name" value="P-loop containing nucleotide triphosphate hydrolases"/>
    <property type="match status" value="1"/>
</dbReference>
<feature type="domain" description="RuvB-like AAA+ ATPase" evidence="3">
    <location>
        <begin position="21"/>
        <end position="67"/>
    </location>
</feature>
<reference evidence="4 5" key="1">
    <citation type="submission" date="2018-06" db="EMBL/GenBank/DDBJ databases">
        <authorList>
            <consortium name="Pathogen Informatics"/>
            <person name="Doyle S."/>
        </authorList>
    </citation>
    <scope>NUCLEOTIDE SEQUENCE [LARGE SCALE GENOMIC DNA]</scope>
    <source>
        <strain evidence="4 5">NCTC12195</strain>
    </source>
</reference>
<keyword evidence="4" id="KW-0378">Hydrolase</keyword>
<evidence type="ECO:0000259" key="3">
    <source>
        <dbReference type="Pfam" id="PF05496"/>
    </source>
</evidence>
<dbReference type="InterPro" id="IPR008824">
    <property type="entry name" value="RuvB-like_N"/>
</dbReference>
<evidence type="ECO:0000313" key="4">
    <source>
        <dbReference type="EMBL" id="SUM33419.1"/>
    </source>
</evidence>
<dbReference type="InterPro" id="IPR027417">
    <property type="entry name" value="P-loop_NTPase"/>
</dbReference>
<dbReference type="GO" id="GO:0003677">
    <property type="term" value="F:DNA binding"/>
    <property type="evidence" value="ECO:0007669"/>
    <property type="project" value="InterPro"/>
</dbReference>
<dbReference type="AlphaFoldDB" id="A0A380FIG9"/>
<sequence length="75" mass="8857">MDERMVDQSMHEDETSFEYSLRPTKLRQYIGQSAIKSNLEVFIKAAKLRQEPLDHVLLFGPPGFRKNNFISYYCK</sequence>
<gene>
    <name evidence="4" type="primary">ruvB_4</name>
    <name evidence="4" type="ORF">NCTC12195_02879</name>
</gene>
<dbReference type="EC" id="3.1.22.4" evidence="4"/>
<dbReference type="PANTHER" id="PTHR42848">
    <property type="match status" value="1"/>
</dbReference>
<dbReference type="GO" id="GO:0006310">
    <property type="term" value="P:DNA recombination"/>
    <property type="evidence" value="ECO:0007669"/>
    <property type="project" value="InterPro"/>
</dbReference>
<dbReference type="GO" id="GO:0016787">
    <property type="term" value="F:hydrolase activity"/>
    <property type="evidence" value="ECO:0007669"/>
    <property type="project" value="UniProtKB-KW"/>
</dbReference>
<accession>A0A380FIG9</accession>
<protein>
    <submittedName>
        <fullName evidence="4">Holliday junction DNA helicase RuvB</fullName>
        <ecNumber evidence="4">3.1.22.4</ecNumber>
        <ecNumber evidence="4">3.6.4.12</ecNumber>
    </submittedName>
</protein>
<organism evidence="4 5">
    <name type="scientific">Staphylococcus gallinarum</name>
    <dbReference type="NCBI Taxonomy" id="1293"/>
    <lineage>
        <taxon>Bacteria</taxon>
        <taxon>Bacillati</taxon>
        <taxon>Bacillota</taxon>
        <taxon>Bacilli</taxon>
        <taxon>Bacillales</taxon>
        <taxon>Staphylococcaceae</taxon>
        <taxon>Staphylococcus</taxon>
    </lineage>
</organism>
<name>A0A380FIG9_STAGA</name>
<dbReference type="EMBL" id="UHDK01000001">
    <property type="protein sequence ID" value="SUM33419.1"/>
    <property type="molecule type" value="Genomic_DNA"/>
</dbReference>
<keyword evidence="1" id="KW-0547">Nucleotide-binding</keyword>
<dbReference type="PANTHER" id="PTHR42848:SF1">
    <property type="entry name" value="HOLLIDAY JUNCTION BRANCH MIGRATION COMPLEX SUBUNIT RUVB"/>
    <property type="match status" value="1"/>
</dbReference>
<dbReference type="SUPFAM" id="SSF52540">
    <property type="entry name" value="P-loop containing nucleoside triphosphate hydrolases"/>
    <property type="match status" value="1"/>
</dbReference>
<keyword evidence="2" id="KW-0067">ATP-binding</keyword>
<dbReference type="GO" id="GO:0006281">
    <property type="term" value="P:DNA repair"/>
    <property type="evidence" value="ECO:0007669"/>
    <property type="project" value="InterPro"/>
</dbReference>
<dbReference type="InterPro" id="IPR004605">
    <property type="entry name" value="DNA_helicase_Holl-junc_RuvB"/>
</dbReference>
<proteinExistence type="predicted"/>
<evidence type="ECO:0000256" key="1">
    <source>
        <dbReference type="ARBA" id="ARBA00022741"/>
    </source>
</evidence>
<dbReference type="GO" id="GO:0009378">
    <property type="term" value="F:four-way junction helicase activity"/>
    <property type="evidence" value="ECO:0007669"/>
    <property type="project" value="InterPro"/>
</dbReference>
<dbReference type="GO" id="GO:0005524">
    <property type="term" value="F:ATP binding"/>
    <property type="evidence" value="ECO:0007669"/>
    <property type="project" value="UniProtKB-KW"/>
</dbReference>
<dbReference type="Proteomes" id="UP000255277">
    <property type="component" value="Unassembled WGS sequence"/>
</dbReference>
<evidence type="ECO:0000313" key="5">
    <source>
        <dbReference type="Proteomes" id="UP000255277"/>
    </source>
</evidence>
<evidence type="ECO:0000256" key="2">
    <source>
        <dbReference type="ARBA" id="ARBA00022840"/>
    </source>
</evidence>
<keyword evidence="4" id="KW-0347">Helicase</keyword>